<feature type="compositionally biased region" description="Pro residues" evidence="6">
    <location>
        <begin position="303"/>
        <end position="312"/>
    </location>
</feature>
<dbReference type="SMR" id="E5F4M7"/>
<dbReference type="PANTHER" id="PTHR31719:SF243">
    <property type="entry name" value="NAC DOMAIN-CONTAINING PROTEIN"/>
    <property type="match status" value="1"/>
</dbReference>
<reference evidence="8" key="1">
    <citation type="submission" date="2010-04" db="EMBL/GenBank/DDBJ databases">
        <authorList>
            <person name="Cockram J."/>
        </authorList>
    </citation>
    <scope>NUCLEOTIDE SEQUENCE</scope>
</reference>
<dbReference type="InterPro" id="IPR036093">
    <property type="entry name" value="NAC_dom_sf"/>
</dbReference>
<dbReference type="AlphaFoldDB" id="E5F4M7"/>
<evidence type="ECO:0000313" key="9">
    <source>
        <dbReference type="EnsemblPlants" id="HORVU.MOREX.r3.2HG0188770.1"/>
    </source>
</evidence>
<reference evidence="10" key="2">
    <citation type="journal article" date="2012" name="Nature">
        <title>A physical, genetic and functional sequence assembly of the barley genome.</title>
        <authorList>
            <consortium name="The International Barley Genome Sequencing Consortium"/>
            <person name="Mayer K.F."/>
            <person name="Waugh R."/>
            <person name="Brown J.W."/>
            <person name="Schulman A."/>
            <person name="Langridge P."/>
            <person name="Platzer M."/>
            <person name="Fincher G.B."/>
            <person name="Muehlbauer G.J."/>
            <person name="Sato K."/>
            <person name="Close T.J."/>
            <person name="Wise R.P."/>
            <person name="Stein N."/>
        </authorList>
    </citation>
    <scope>NUCLEOTIDE SEQUENCE [LARGE SCALE GENOMIC DNA]</scope>
    <source>
        <strain evidence="10">cv. Morex</strain>
    </source>
</reference>
<feature type="domain" description="NAC" evidence="7">
    <location>
        <begin position="3"/>
        <end position="163"/>
    </location>
</feature>
<evidence type="ECO:0000256" key="2">
    <source>
        <dbReference type="ARBA" id="ARBA00023015"/>
    </source>
</evidence>
<dbReference type="Pfam" id="PF02365">
    <property type="entry name" value="NAM"/>
    <property type="match status" value="1"/>
</dbReference>
<evidence type="ECO:0000256" key="6">
    <source>
        <dbReference type="SAM" id="MobiDB-lite"/>
    </source>
</evidence>
<evidence type="ECO:0000256" key="5">
    <source>
        <dbReference type="ARBA" id="ARBA00023242"/>
    </source>
</evidence>
<organism evidence="8">
    <name type="scientific">Hordeum vulgare subsp. vulgare</name>
    <name type="common">Domesticated barley</name>
    <dbReference type="NCBI Taxonomy" id="112509"/>
    <lineage>
        <taxon>Eukaryota</taxon>
        <taxon>Viridiplantae</taxon>
        <taxon>Streptophyta</taxon>
        <taxon>Embryophyta</taxon>
        <taxon>Tracheophyta</taxon>
        <taxon>Spermatophyta</taxon>
        <taxon>Magnoliopsida</taxon>
        <taxon>Liliopsida</taxon>
        <taxon>Poales</taxon>
        <taxon>Poaceae</taxon>
        <taxon>BOP clade</taxon>
        <taxon>Pooideae</taxon>
        <taxon>Triticodae</taxon>
        <taxon>Triticeae</taxon>
        <taxon>Hordeinae</taxon>
        <taxon>Hordeum</taxon>
    </lineage>
</organism>
<feature type="region of interest" description="Disordered" evidence="6">
    <location>
        <begin position="419"/>
        <end position="456"/>
    </location>
</feature>
<evidence type="ECO:0000259" key="7">
    <source>
        <dbReference type="PROSITE" id="PS51005"/>
    </source>
</evidence>
<dbReference type="PROSITE" id="PS51005">
    <property type="entry name" value="NAC"/>
    <property type="match status" value="1"/>
</dbReference>
<evidence type="ECO:0000256" key="4">
    <source>
        <dbReference type="ARBA" id="ARBA00023163"/>
    </source>
</evidence>
<keyword evidence="10" id="KW-1185">Reference proteome</keyword>
<dbReference type="SUPFAM" id="SSF101941">
    <property type="entry name" value="NAC domain"/>
    <property type="match status" value="1"/>
</dbReference>
<name>E5F4M7_HORVV</name>
<dbReference type="GO" id="GO:0005634">
    <property type="term" value="C:nucleus"/>
    <property type="evidence" value="ECO:0007669"/>
    <property type="project" value="UniProtKB-SubCell"/>
</dbReference>
<keyword evidence="4" id="KW-0804">Transcription</keyword>
<sequence>MNYPVGFRFAPTDEELVGYYLLPRLQGRQRVPNDAIIEDNVYQCHPDELVNGKYKDKGQDNNWFFLTSRTRKYVNGGRPARSTDDGLGRWKASTGTKEIACATFTYRESGLAYHEGPIKTEKKTKWLMHELTVPKHQNQLDESGVTPKSDTLDEYVMCRIYVTPRKRKREDDEAGPSGTSEEFTCQAASQEPRPVETSGPKLSERQAGKRPVEPEQPPPPPPDYLCFAPQDGMQVRRFGTAPGYPYSGTGQTMMVYNPHTSMARPPVAFTGQMPASGPAASHGYFAQGTMMRRLGAPAGQAFRPPPSTPPRRPQMKRNQPEMEEMRQRRVYQQHVNEMVRCGMMQQPGNAAYAAQQPRPMAFMQMQQQQQQRQPYFGAGVSNHHVARQFLPCNNQAVQVQNWQCSWAVPDSGAAAVPATVKEEKDVETGATNEGTDVNGDCNSDSEKPFMEVGVFD</sequence>
<keyword evidence="2" id="KW-0805">Transcription regulation</keyword>
<feature type="compositionally biased region" description="Basic and acidic residues" evidence="6">
    <location>
        <begin position="202"/>
        <end position="213"/>
    </location>
</feature>
<dbReference type="Proteomes" id="UP000011116">
    <property type="component" value="Chromosome 2H"/>
</dbReference>
<accession>E5F4M7</accession>
<comment type="subcellular location">
    <subcellularLocation>
        <location evidence="1">Nucleus</location>
    </subcellularLocation>
</comment>
<evidence type="ECO:0000313" key="8">
    <source>
        <dbReference type="EMBL" id="ADG56507.1"/>
    </source>
</evidence>
<keyword evidence="3" id="KW-0238">DNA-binding</keyword>
<evidence type="ECO:0000313" key="10">
    <source>
        <dbReference type="Proteomes" id="UP000011116"/>
    </source>
</evidence>
<dbReference type="Gramene" id="HORVU.MOREX.r3.2HG0188770.1">
    <property type="protein sequence ID" value="HORVU.MOREX.r3.2HG0188770.1"/>
    <property type="gene ID" value="HORVU.MOREX.r3.2HG0188770"/>
</dbReference>
<dbReference type="EMBL" id="HM163343">
    <property type="protein sequence ID" value="ADG56507.1"/>
    <property type="molecule type" value="Genomic_DNA"/>
</dbReference>
<feature type="region of interest" description="Disordered" evidence="6">
    <location>
        <begin position="166"/>
        <end position="225"/>
    </location>
</feature>
<dbReference type="GO" id="GO:0006355">
    <property type="term" value="P:regulation of DNA-templated transcription"/>
    <property type="evidence" value="ECO:0007669"/>
    <property type="project" value="InterPro"/>
</dbReference>
<dbReference type="GO" id="GO:0003677">
    <property type="term" value="F:DNA binding"/>
    <property type="evidence" value="ECO:0007669"/>
    <property type="project" value="UniProtKB-KW"/>
</dbReference>
<evidence type="ECO:0000256" key="1">
    <source>
        <dbReference type="ARBA" id="ARBA00004123"/>
    </source>
</evidence>
<feature type="region of interest" description="Disordered" evidence="6">
    <location>
        <begin position="298"/>
        <end position="326"/>
    </location>
</feature>
<reference evidence="9" key="4">
    <citation type="submission" date="2022-01" db="UniProtKB">
        <authorList>
            <consortium name="EnsemblPlants"/>
        </authorList>
    </citation>
    <scope>IDENTIFICATION</scope>
    <source>
        <strain evidence="9">subsp. vulgare</strain>
    </source>
</reference>
<dbReference type="EnsemblPlants" id="HORVU.MOREX.r3.2HG0188770.1">
    <property type="protein sequence ID" value="HORVU.MOREX.r3.2HG0188770.1"/>
    <property type="gene ID" value="HORVU.MOREX.r3.2HG0188770"/>
</dbReference>
<dbReference type="InterPro" id="IPR003441">
    <property type="entry name" value="NAC-dom"/>
</dbReference>
<dbReference type="PANTHER" id="PTHR31719">
    <property type="entry name" value="NAC TRANSCRIPTION FACTOR 56"/>
    <property type="match status" value="1"/>
</dbReference>
<reference evidence="9" key="3">
    <citation type="submission" date="2020-10" db="EMBL/GenBank/DDBJ databases">
        <authorList>
            <person name="Scholz U."/>
            <person name="Mascher M."/>
            <person name="Fiebig A."/>
        </authorList>
    </citation>
    <scope>NUCLEOTIDE SEQUENCE [LARGE SCALE GENOMIC DNA]</scope>
    <source>
        <strain evidence="9">cv. Morex</strain>
    </source>
</reference>
<dbReference type="Gene3D" id="2.170.150.80">
    <property type="entry name" value="NAC domain"/>
    <property type="match status" value="1"/>
</dbReference>
<keyword evidence="5" id="KW-0539">Nucleus</keyword>
<evidence type="ECO:0000256" key="3">
    <source>
        <dbReference type="ARBA" id="ARBA00023125"/>
    </source>
</evidence>
<protein>
    <submittedName>
        <fullName evidence="8">Putative no apical meristem protein</fullName>
    </submittedName>
</protein>
<feature type="compositionally biased region" description="Polar residues" evidence="6">
    <location>
        <begin position="177"/>
        <end position="189"/>
    </location>
</feature>
<feature type="compositionally biased region" description="Pro residues" evidence="6">
    <location>
        <begin position="214"/>
        <end position="223"/>
    </location>
</feature>
<proteinExistence type="predicted"/>